<dbReference type="VEuPathDB" id="FungiDB:JI435_158210"/>
<sequence length="254" mass="28895">MPVAGLKQLVTEYRPPSLLSLSGELRNEVYSNLLPNSSNIREVKGLLLSCKQIRAEFHGLLMRCAEEALEVSKQVHLHTPQVKTYAQLRNVTVQLCCTYGRASDHRESRNEGSFVQAFAYLRALLALYLTYVTVAVPLQFQADFDMQQPLVRFCVLQNSLETFKICNHDGTANAKRIIFDYTSALIRPLPKPGHRPHMAFLRRESRSHARPDMQCLDMMPNGQRLETDERMMAALEEMIRLSRQASDATASREA</sequence>
<dbReference type="OMA" id="KMMARLE"/>
<dbReference type="RefSeq" id="XP_001805959.1">
    <property type="nucleotide sequence ID" value="XM_001805907.1"/>
</dbReference>
<accession>Q0TXQ8</accession>
<gene>
    <name evidence="1" type="ORF">SNOG_15821</name>
</gene>
<proteinExistence type="predicted"/>
<dbReference type="KEGG" id="pno:SNOG_15821"/>
<dbReference type="AlphaFoldDB" id="Q0TXQ8"/>
<dbReference type="eggNOG" id="ENOG502RB4B">
    <property type="taxonomic scope" value="Eukaryota"/>
</dbReference>
<dbReference type="GeneID" id="5982889"/>
<name>Q0TXQ8_PHANO</name>
<dbReference type="EMBL" id="CH445364">
    <property type="protein sequence ID" value="EAT76916.1"/>
    <property type="molecule type" value="Genomic_DNA"/>
</dbReference>
<dbReference type="HOGENOM" id="CLU_1094623_0_0_1"/>
<evidence type="ECO:0000313" key="1">
    <source>
        <dbReference type="EMBL" id="EAT76916.1"/>
    </source>
</evidence>
<reference evidence="2" key="1">
    <citation type="journal article" date="2007" name="Plant Cell">
        <title>Dothideomycete-plant interactions illuminated by genome sequencing and EST analysis of the wheat pathogen Stagonospora nodorum.</title>
        <authorList>
            <person name="Hane J.K."/>
            <person name="Lowe R.G."/>
            <person name="Solomon P.S."/>
            <person name="Tan K.C."/>
            <person name="Schoch C.L."/>
            <person name="Spatafora J.W."/>
            <person name="Crous P.W."/>
            <person name="Kodira C."/>
            <person name="Birren B.W."/>
            <person name="Galagan J.E."/>
            <person name="Torriani S.F."/>
            <person name="McDonald B.A."/>
            <person name="Oliver R.P."/>
        </authorList>
    </citation>
    <scope>NUCLEOTIDE SEQUENCE [LARGE SCALE GENOMIC DNA]</scope>
    <source>
        <strain evidence="2">SN15 / ATCC MYA-4574 / FGSC 10173</strain>
    </source>
</reference>
<protein>
    <submittedName>
        <fullName evidence="1">Uncharacterized protein</fullName>
    </submittedName>
</protein>
<evidence type="ECO:0000313" key="2">
    <source>
        <dbReference type="Proteomes" id="UP000001055"/>
    </source>
</evidence>
<dbReference type="InParanoid" id="Q0TXQ8"/>
<dbReference type="Proteomes" id="UP000001055">
    <property type="component" value="Unassembled WGS sequence"/>
</dbReference>
<organism evidence="1 2">
    <name type="scientific">Phaeosphaeria nodorum (strain SN15 / ATCC MYA-4574 / FGSC 10173)</name>
    <name type="common">Glume blotch fungus</name>
    <name type="synonym">Parastagonospora nodorum</name>
    <dbReference type="NCBI Taxonomy" id="321614"/>
    <lineage>
        <taxon>Eukaryota</taxon>
        <taxon>Fungi</taxon>
        <taxon>Dikarya</taxon>
        <taxon>Ascomycota</taxon>
        <taxon>Pezizomycotina</taxon>
        <taxon>Dothideomycetes</taxon>
        <taxon>Pleosporomycetidae</taxon>
        <taxon>Pleosporales</taxon>
        <taxon>Pleosporineae</taxon>
        <taxon>Phaeosphaeriaceae</taxon>
        <taxon>Parastagonospora</taxon>
    </lineage>
</organism>